<protein>
    <submittedName>
        <fullName evidence="2">Uncharacterized protein</fullName>
    </submittedName>
</protein>
<organism evidence="2 3">
    <name type="scientific">Candidatus Manganitrophus noduliformans</name>
    <dbReference type="NCBI Taxonomy" id="2606439"/>
    <lineage>
        <taxon>Bacteria</taxon>
        <taxon>Pseudomonadati</taxon>
        <taxon>Nitrospirota</taxon>
        <taxon>Nitrospiria</taxon>
        <taxon>Candidatus Troglogloeales</taxon>
        <taxon>Candidatus Manganitrophaceae</taxon>
        <taxon>Candidatus Manganitrophus</taxon>
    </lineage>
</organism>
<proteinExistence type="predicted"/>
<comment type="caution">
    <text evidence="2">The sequence shown here is derived from an EMBL/GenBank/DDBJ whole genome shotgun (WGS) entry which is preliminary data.</text>
</comment>
<sequence>MPKKSGFRRKRSKRPVFDAKGRSKTVSVSRSDLRDLVSELGFGSPAAFFKANADLFYLFGHKKEITLPPAKGVEKQAVEKPLSPEEIERALRILLRAIALASGPQLARVPPPEEEETVGGRPAVEITRKEGCECPCPDGITVDFLIEWDAAGPVNPDLFSDSLTRGATRNPAGQAAGETVEIEGDKTVTLNFGNPALGQLNTGDIIATFTLKPFFGGGFDDDACCITATGSFVGTARIASFTNRGQANEQVARGRTRINQTIQVGDCELEEDQEPCCTAVYRWLFAKGFAVNALGFDVEAVVRGIITAELKVWKV</sequence>
<dbReference type="Proteomes" id="UP000534783">
    <property type="component" value="Unassembled WGS sequence"/>
</dbReference>
<evidence type="ECO:0000313" key="3">
    <source>
        <dbReference type="Proteomes" id="UP000534783"/>
    </source>
</evidence>
<keyword evidence="3" id="KW-1185">Reference proteome</keyword>
<name>A0A7X6DLL5_9BACT</name>
<feature type="compositionally biased region" description="Basic residues" evidence="1">
    <location>
        <begin position="1"/>
        <end position="14"/>
    </location>
</feature>
<accession>A0A7X6DLL5</accession>
<evidence type="ECO:0000313" key="2">
    <source>
        <dbReference type="EMBL" id="NKE69451.1"/>
    </source>
</evidence>
<evidence type="ECO:0000256" key="1">
    <source>
        <dbReference type="SAM" id="MobiDB-lite"/>
    </source>
</evidence>
<dbReference type="AlphaFoldDB" id="A0A7X6DLL5"/>
<dbReference type="RefSeq" id="WP_168057748.1">
    <property type="nucleotide sequence ID" value="NZ_VTOW01000001.1"/>
</dbReference>
<feature type="region of interest" description="Disordered" evidence="1">
    <location>
        <begin position="1"/>
        <end position="25"/>
    </location>
</feature>
<gene>
    <name evidence="2" type="ORF">MNODULE_01630</name>
</gene>
<dbReference type="EMBL" id="VTOW01000001">
    <property type="protein sequence ID" value="NKE69451.1"/>
    <property type="molecule type" value="Genomic_DNA"/>
</dbReference>
<reference evidence="2 3" key="1">
    <citation type="journal article" date="2020" name="Nature">
        <title>Bacterial chemolithoautotrophy via manganese oxidation.</title>
        <authorList>
            <person name="Yu H."/>
            <person name="Leadbetter J.R."/>
        </authorList>
    </citation>
    <scope>NUCLEOTIDE SEQUENCE [LARGE SCALE GENOMIC DNA]</scope>
    <source>
        <strain evidence="2 3">Mn-1</strain>
    </source>
</reference>